<protein>
    <submittedName>
        <fullName evidence="2">Uncharacterized protein</fullName>
    </submittedName>
</protein>
<dbReference type="RefSeq" id="WP_014538805.1">
    <property type="nucleotide sequence ID" value="NZ_CP023567.1"/>
</dbReference>
<accession>A0ABY5XBK7</accession>
<dbReference type="GeneID" id="92238925"/>
<sequence length="68" mass="7542">MSTTSKSVEVSRPSDANYNHEPEKTKEPGKTSQPVAFPPLPKESKVPAKSKGFSLPKFRFGLRKPNNQ</sequence>
<evidence type="ECO:0000256" key="1">
    <source>
        <dbReference type="SAM" id="MobiDB-lite"/>
    </source>
</evidence>
<proteinExistence type="predicted"/>
<reference evidence="2" key="1">
    <citation type="submission" date="2022-07" db="EMBL/GenBank/DDBJ databases">
        <title>Genetic diversity of Erwinia pyrifoliae.</title>
        <authorList>
            <person name="Park D.S."/>
            <person name="Ham H."/>
        </authorList>
    </citation>
    <scope>NUCLEOTIDE SEQUENCE</scope>
    <source>
        <strain evidence="2">CP201486</strain>
    </source>
</reference>
<keyword evidence="3" id="KW-1185">Reference proteome</keyword>
<name>A0ABY5XBK7_ERWPY</name>
<evidence type="ECO:0000313" key="3">
    <source>
        <dbReference type="Proteomes" id="UP001058553"/>
    </source>
</evidence>
<organism evidence="2 3">
    <name type="scientific">Erwinia pyrifoliae</name>
    <dbReference type="NCBI Taxonomy" id="79967"/>
    <lineage>
        <taxon>Bacteria</taxon>
        <taxon>Pseudomonadati</taxon>
        <taxon>Pseudomonadota</taxon>
        <taxon>Gammaproteobacteria</taxon>
        <taxon>Enterobacterales</taxon>
        <taxon>Erwiniaceae</taxon>
        <taxon>Erwinia</taxon>
    </lineage>
</organism>
<dbReference type="Proteomes" id="UP001058553">
    <property type="component" value="Chromosome"/>
</dbReference>
<dbReference type="EMBL" id="CP103445">
    <property type="protein sequence ID" value="UWS34785.1"/>
    <property type="molecule type" value="Genomic_DNA"/>
</dbReference>
<evidence type="ECO:0000313" key="2">
    <source>
        <dbReference type="EMBL" id="UWS34785.1"/>
    </source>
</evidence>
<feature type="region of interest" description="Disordered" evidence="1">
    <location>
        <begin position="1"/>
        <end position="68"/>
    </location>
</feature>
<gene>
    <name evidence="2" type="ORF">NYP84_06395</name>
</gene>
<feature type="compositionally biased region" description="Basic and acidic residues" evidence="1">
    <location>
        <begin position="18"/>
        <end position="29"/>
    </location>
</feature>